<dbReference type="InterPro" id="IPR027417">
    <property type="entry name" value="P-loop_NTPase"/>
</dbReference>
<keyword evidence="1" id="KW-0547">Nucleotide-binding</keyword>
<dbReference type="GO" id="GO:0003678">
    <property type="term" value="F:DNA helicase activity"/>
    <property type="evidence" value="ECO:0007669"/>
    <property type="project" value="UniProtKB-ARBA"/>
</dbReference>
<sequence>MNRYGFTSALLRNIEKTFSYAYSKNTGRYTNAPDNYDAISFFNKQLTLSNPFKLFMELDRYGFLNAKKAVQKYKIPFTSSQERAARVFYDVTTRMEKERSDYVSMYVEDLEGTGVVKYAEPYVLTTEDTLYVAEQINHLPRHKEAFNVLYKDYIPKSLKASSEQMNAVETCLKSHISCLIGGAGTGKSFVTAAIIKQLQLNGHTVAVLAPTHKAREALQAKLTECDATVKTVHSFVHSPVECDAIVIDESGMLSTVLMAKLLRIYEGQQLVFIGDKNQLEPVGYGRPFERIQLLFTTATLKENHRSESADIIALGREVLGIPQNANMAMPNIEVVGTVDQAFQHGAEVALSYTNSNVKSINESQKVKNGISSISPFFSVGDVIVAKTNERGRFYNGQIFKIIGFNQIQKKDSSRIITLKSDKDLQNNFDLAYGLTIHKSQGSEWDVVAYQPSASDYQNLAYVAITRARKRLIIIGDGIKTEYKPNREWRHIG</sequence>
<reference evidence="4" key="1">
    <citation type="submission" date="2023-03" db="EMBL/GenBank/DDBJ databases">
        <authorList>
            <person name="Shen W."/>
            <person name="Cai J."/>
        </authorList>
    </citation>
    <scope>NUCLEOTIDE SEQUENCE</scope>
    <source>
        <strain evidence="4">B226-2</strain>
    </source>
</reference>
<name>A0AAW8TWU8_9ENTE</name>
<evidence type="ECO:0000259" key="3">
    <source>
        <dbReference type="Pfam" id="PF13538"/>
    </source>
</evidence>
<keyword evidence="2" id="KW-0067">ATP-binding</keyword>
<evidence type="ECO:0000313" key="5">
    <source>
        <dbReference type="Proteomes" id="UP001256711"/>
    </source>
</evidence>
<gene>
    <name evidence="4" type="ORF">P7H43_01500</name>
</gene>
<dbReference type="InterPro" id="IPR050534">
    <property type="entry name" value="Coronavir_polyprotein_1ab"/>
</dbReference>
<dbReference type="InterPro" id="IPR027785">
    <property type="entry name" value="UvrD-like_helicase_C"/>
</dbReference>
<dbReference type="Gene3D" id="3.40.50.300">
    <property type="entry name" value="P-loop containing nucleotide triphosphate hydrolases"/>
    <property type="match status" value="2"/>
</dbReference>
<dbReference type="SUPFAM" id="SSF52540">
    <property type="entry name" value="P-loop containing nucleoside triphosphate hydrolases"/>
    <property type="match status" value="1"/>
</dbReference>
<dbReference type="CDD" id="cd17933">
    <property type="entry name" value="DEXSc_RecD-like"/>
    <property type="match status" value="1"/>
</dbReference>
<dbReference type="PANTHER" id="PTHR43788">
    <property type="entry name" value="DNA2/NAM7 HELICASE FAMILY MEMBER"/>
    <property type="match status" value="1"/>
</dbReference>
<dbReference type="EMBL" id="JARQBJ010000001">
    <property type="protein sequence ID" value="MDT2809166.1"/>
    <property type="molecule type" value="Genomic_DNA"/>
</dbReference>
<organism evidence="4 5">
    <name type="scientific">Enterococcus asini</name>
    <dbReference type="NCBI Taxonomy" id="57732"/>
    <lineage>
        <taxon>Bacteria</taxon>
        <taxon>Bacillati</taxon>
        <taxon>Bacillota</taxon>
        <taxon>Bacilli</taxon>
        <taxon>Lactobacillales</taxon>
        <taxon>Enterococcaceae</taxon>
        <taxon>Enterococcus</taxon>
    </lineage>
</organism>
<dbReference type="CDD" id="cd18809">
    <property type="entry name" value="SF1_C_RecD"/>
    <property type="match status" value="1"/>
</dbReference>
<dbReference type="PANTHER" id="PTHR43788:SF6">
    <property type="entry name" value="DNA HELICASE B"/>
    <property type="match status" value="1"/>
</dbReference>
<dbReference type="AlphaFoldDB" id="A0AAW8TWU8"/>
<dbReference type="GO" id="GO:0005524">
    <property type="term" value="F:ATP binding"/>
    <property type="evidence" value="ECO:0007669"/>
    <property type="project" value="UniProtKB-KW"/>
</dbReference>
<evidence type="ECO:0000256" key="2">
    <source>
        <dbReference type="ARBA" id="ARBA00022840"/>
    </source>
</evidence>
<evidence type="ECO:0000313" key="4">
    <source>
        <dbReference type="EMBL" id="MDT2809166.1"/>
    </source>
</evidence>
<protein>
    <submittedName>
        <fullName evidence="4">AAA family ATPase</fullName>
    </submittedName>
</protein>
<proteinExistence type="predicted"/>
<evidence type="ECO:0000256" key="1">
    <source>
        <dbReference type="ARBA" id="ARBA00022741"/>
    </source>
</evidence>
<feature type="domain" description="UvrD-like helicase C-terminal" evidence="3">
    <location>
        <begin position="431"/>
        <end position="474"/>
    </location>
</feature>
<dbReference type="Proteomes" id="UP001256711">
    <property type="component" value="Unassembled WGS sequence"/>
</dbReference>
<accession>A0AAW8TWU8</accession>
<comment type="caution">
    <text evidence="4">The sequence shown here is derived from an EMBL/GenBank/DDBJ whole genome shotgun (WGS) entry which is preliminary data.</text>
</comment>
<dbReference type="Pfam" id="PF13604">
    <property type="entry name" value="AAA_30"/>
    <property type="match status" value="1"/>
</dbReference>
<dbReference type="Pfam" id="PF13538">
    <property type="entry name" value="UvrD_C_2"/>
    <property type="match status" value="1"/>
</dbReference>
<dbReference type="RefSeq" id="WP_311834892.1">
    <property type="nucleotide sequence ID" value="NZ_JARQBJ010000001.1"/>
</dbReference>